<gene>
    <name evidence="6" type="ordered locus">Mhun_1026</name>
</gene>
<dbReference type="SMART" id="SM00448">
    <property type="entry name" value="REC"/>
    <property type="match status" value="1"/>
</dbReference>
<dbReference type="SUPFAM" id="SSF52172">
    <property type="entry name" value="CheY-like"/>
    <property type="match status" value="1"/>
</dbReference>
<dbReference type="InterPro" id="IPR029016">
    <property type="entry name" value="GAF-like_dom_sf"/>
</dbReference>
<name>Q2FPI2_METHJ</name>
<dbReference type="InterPro" id="IPR052048">
    <property type="entry name" value="ST_Response_Regulator"/>
</dbReference>
<dbReference type="PROSITE" id="PS50110">
    <property type="entry name" value="RESPONSE_REGULATORY"/>
    <property type="match status" value="1"/>
</dbReference>
<dbReference type="SMART" id="SM00065">
    <property type="entry name" value="GAF"/>
    <property type="match status" value="1"/>
</dbReference>
<feature type="domain" description="Response regulatory" evidence="4">
    <location>
        <begin position="6"/>
        <end position="121"/>
    </location>
</feature>
<evidence type="ECO:0000313" key="6">
    <source>
        <dbReference type="EMBL" id="ABD40776.1"/>
    </source>
</evidence>
<dbReference type="Pfam" id="PF00989">
    <property type="entry name" value="PAS"/>
    <property type="match status" value="1"/>
</dbReference>
<dbReference type="HOGENOM" id="CLU_487158_0_0_2"/>
<dbReference type="Pfam" id="PF00072">
    <property type="entry name" value="Response_reg"/>
    <property type="match status" value="1"/>
</dbReference>
<dbReference type="Pfam" id="PF01590">
    <property type="entry name" value="GAF"/>
    <property type="match status" value="1"/>
</dbReference>
<dbReference type="GO" id="GO:0016301">
    <property type="term" value="F:kinase activity"/>
    <property type="evidence" value="ECO:0007669"/>
    <property type="project" value="UniProtKB-KW"/>
</dbReference>
<dbReference type="Gene3D" id="3.30.450.40">
    <property type="match status" value="1"/>
</dbReference>
<dbReference type="PANTHER" id="PTHR43228">
    <property type="entry name" value="TWO-COMPONENT RESPONSE REGULATOR"/>
    <property type="match status" value="1"/>
</dbReference>
<dbReference type="eggNOG" id="arCOG06192">
    <property type="taxonomic scope" value="Archaea"/>
</dbReference>
<evidence type="ECO:0000256" key="2">
    <source>
        <dbReference type="ARBA" id="ARBA00022777"/>
    </source>
</evidence>
<dbReference type="InterPro" id="IPR013767">
    <property type="entry name" value="PAS_fold"/>
</dbReference>
<reference evidence="7" key="1">
    <citation type="journal article" date="2016" name="Stand. Genomic Sci.">
        <title>Complete genome sequence of Methanospirillum hungatei type strain JF1.</title>
        <authorList>
            <person name="Gunsalus R.P."/>
            <person name="Cook L.E."/>
            <person name="Crable B."/>
            <person name="Rohlin L."/>
            <person name="McDonald E."/>
            <person name="Mouttaki H."/>
            <person name="Sieber J.R."/>
            <person name="Poweleit N."/>
            <person name="Zhou H."/>
            <person name="Lapidus A.L."/>
            <person name="Daligault H.E."/>
            <person name="Land M."/>
            <person name="Gilna P."/>
            <person name="Ivanova N."/>
            <person name="Kyrpides N."/>
            <person name="Culley D.E."/>
            <person name="McInerney M.J."/>
        </authorList>
    </citation>
    <scope>NUCLEOTIDE SEQUENCE [LARGE SCALE GENOMIC DNA]</scope>
    <source>
        <strain evidence="7">ATCC 27890 / DSM 864 / NBRC 100397 / JF-1</strain>
    </source>
</reference>
<feature type="domain" description="PAS" evidence="5">
    <location>
        <begin position="445"/>
        <end position="492"/>
    </location>
</feature>
<feature type="modified residue" description="4-aspartylphosphate" evidence="3">
    <location>
        <position position="56"/>
    </location>
</feature>
<dbReference type="EnsemblBacteria" id="ABD40776">
    <property type="protein sequence ID" value="ABD40776"/>
    <property type="gene ID" value="Mhun_1026"/>
</dbReference>
<proteinExistence type="predicted"/>
<accession>Q2FPI2</accession>
<dbReference type="SMART" id="SM00091">
    <property type="entry name" value="PAS"/>
    <property type="match status" value="2"/>
</dbReference>
<dbReference type="GeneID" id="25393469"/>
<dbReference type="InterPro" id="IPR003018">
    <property type="entry name" value="GAF"/>
</dbReference>
<keyword evidence="7" id="KW-1185">Reference proteome</keyword>
<dbReference type="InterPro" id="IPR035965">
    <property type="entry name" value="PAS-like_dom_sf"/>
</dbReference>
<dbReference type="CDD" id="cd00156">
    <property type="entry name" value="REC"/>
    <property type="match status" value="1"/>
</dbReference>
<protein>
    <submittedName>
        <fullName evidence="6">PAS/PAC sensor protein</fullName>
    </submittedName>
</protein>
<dbReference type="Gene3D" id="3.40.50.2300">
    <property type="match status" value="1"/>
</dbReference>
<dbReference type="GO" id="GO:0006355">
    <property type="term" value="P:regulation of DNA-templated transcription"/>
    <property type="evidence" value="ECO:0007669"/>
    <property type="project" value="InterPro"/>
</dbReference>
<evidence type="ECO:0000313" key="7">
    <source>
        <dbReference type="Proteomes" id="UP000001941"/>
    </source>
</evidence>
<keyword evidence="3" id="KW-0597">Phosphoprotein</keyword>
<dbReference type="OrthoDB" id="8127at2157"/>
<dbReference type="InterPro" id="IPR001789">
    <property type="entry name" value="Sig_transdc_resp-reg_receiver"/>
</dbReference>
<evidence type="ECO:0000259" key="5">
    <source>
        <dbReference type="PROSITE" id="PS50112"/>
    </source>
</evidence>
<dbReference type="CDD" id="cd00130">
    <property type="entry name" value="PAS"/>
    <property type="match status" value="1"/>
</dbReference>
<dbReference type="InterPro" id="IPR000014">
    <property type="entry name" value="PAS"/>
</dbReference>
<evidence type="ECO:0000259" key="4">
    <source>
        <dbReference type="PROSITE" id="PS50110"/>
    </source>
</evidence>
<dbReference type="EMBL" id="CP000254">
    <property type="protein sequence ID" value="ABD40776.1"/>
    <property type="molecule type" value="Genomic_DNA"/>
</dbReference>
<dbReference type="SUPFAM" id="SSF55781">
    <property type="entry name" value="GAF domain-like"/>
    <property type="match status" value="1"/>
</dbReference>
<dbReference type="Gene3D" id="3.30.450.20">
    <property type="entry name" value="PAS domain"/>
    <property type="match status" value="2"/>
</dbReference>
<dbReference type="KEGG" id="mhu:Mhun_1026"/>
<organism evidence="6 7">
    <name type="scientific">Methanospirillum hungatei JF-1 (strain ATCC 27890 / DSM 864 / NBRC 100397 / JF-1)</name>
    <dbReference type="NCBI Taxonomy" id="323259"/>
    <lineage>
        <taxon>Archaea</taxon>
        <taxon>Methanobacteriati</taxon>
        <taxon>Methanobacteriota</taxon>
        <taxon>Stenosarchaea group</taxon>
        <taxon>Methanomicrobia</taxon>
        <taxon>Methanomicrobiales</taxon>
        <taxon>Methanospirillaceae</taxon>
        <taxon>Methanospirillum</taxon>
    </lineage>
</organism>
<dbReference type="InParanoid" id="Q2FPI2"/>
<evidence type="ECO:0000256" key="3">
    <source>
        <dbReference type="PROSITE-ProRule" id="PRU00169"/>
    </source>
</evidence>
<dbReference type="PANTHER" id="PTHR43228:SF1">
    <property type="entry name" value="TWO-COMPONENT RESPONSE REGULATOR ARR22"/>
    <property type="match status" value="1"/>
</dbReference>
<sequence length="559" mass="62208">MNSEVRVLHVDDEPVICDLTKLSLEKGGRLKVDVASSAEEALDLIRSGSYSCIISDYEMPIMNGLDFLKEVRNIDQDIPFILFSGRGRETVIIDAINTGADFYIQKGGEPKALFAELKHKVEYAIQQRNTRIALKRRDGILEAVSLVANLFLGGEAFDRALQEAITLFGLATEVDTVRLFRLNSDSEDTDTHHSIKNIASWTRITIQTDEREQYIKTNNIPVEKGLLSRLVRGETLILNASEIQMYDPLKGGISAKSIAVFPVFVDQKVWGIFWFADYMSERTWTGVEIDALLAASAMIGSAIQQDQMRRSLIAAKEEYASMYALMRRLCDTVPDILWAKDIDGSFLFVNQAGSHLLCAENTSDPVGKREEDYPCGLIHHGMSECKNVSHHNINGRISLKTGSEVTELDIITVPFVNTEGNQIGTVTLGRDITNYCKIEQGLRISEKRYENIIRAIHIGILVVSGDGVIKDINPRALELLDARKSEIIGTSLSKNRILREMEVSDAVREVISTGNGISFLTSRSVTRTSEDLYCMVGLLVPENGGEAEVLITLDPHYSE</sequence>
<dbReference type="InterPro" id="IPR011006">
    <property type="entry name" value="CheY-like_superfamily"/>
</dbReference>
<dbReference type="eggNOG" id="arCOG02385">
    <property type="taxonomic scope" value="Archaea"/>
</dbReference>
<dbReference type="GO" id="GO:0000160">
    <property type="term" value="P:phosphorelay signal transduction system"/>
    <property type="evidence" value="ECO:0007669"/>
    <property type="project" value="InterPro"/>
</dbReference>
<evidence type="ECO:0000256" key="1">
    <source>
        <dbReference type="ARBA" id="ARBA00022679"/>
    </source>
</evidence>
<dbReference type="SUPFAM" id="SSF55785">
    <property type="entry name" value="PYP-like sensor domain (PAS domain)"/>
    <property type="match status" value="2"/>
</dbReference>
<dbReference type="AlphaFoldDB" id="Q2FPI2"/>
<dbReference type="PROSITE" id="PS50112">
    <property type="entry name" value="PAS"/>
    <property type="match status" value="1"/>
</dbReference>
<keyword evidence="1" id="KW-0808">Transferase</keyword>
<keyword evidence="2" id="KW-0418">Kinase</keyword>
<dbReference type="STRING" id="323259.Mhun_1026"/>
<dbReference type="Proteomes" id="UP000001941">
    <property type="component" value="Chromosome"/>
</dbReference>
<dbReference type="RefSeq" id="WP_011448055.1">
    <property type="nucleotide sequence ID" value="NC_007796.1"/>
</dbReference>